<feature type="domain" description="Cytochrome b561 bacterial/Ni-hydrogenase" evidence="14">
    <location>
        <begin position="28"/>
        <end position="193"/>
    </location>
</feature>
<keyword evidence="4" id="KW-1003">Cell membrane</keyword>
<dbReference type="InterPro" id="IPR016174">
    <property type="entry name" value="Di-haem_cyt_TM"/>
</dbReference>
<dbReference type="InterPro" id="IPR052168">
    <property type="entry name" value="Cytochrome_b561_oxidase"/>
</dbReference>
<evidence type="ECO:0000256" key="10">
    <source>
        <dbReference type="ARBA" id="ARBA00023004"/>
    </source>
</evidence>
<dbReference type="Pfam" id="PF01292">
    <property type="entry name" value="Ni_hydr_CYTB"/>
    <property type="match status" value="1"/>
</dbReference>
<keyword evidence="9 13" id="KW-1133">Transmembrane helix</keyword>
<feature type="transmembrane region" description="Helical" evidence="13">
    <location>
        <begin position="116"/>
        <end position="137"/>
    </location>
</feature>
<evidence type="ECO:0000256" key="13">
    <source>
        <dbReference type="SAM" id="Phobius"/>
    </source>
</evidence>
<evidence type="ECO:0000256" key="8">
    <source>
        <dbReference type="ARBA" id="ARBA00022982"/>
    </source>
</evidence>
<keyword evidence="11 13" id="KW-0472">Membrane</keyword>
<dbReference type="GO" id="GO:0022904">
    <property type="term" value="P:respiratory electron transport chain"/>
    <property type="evidence" value="ECO:0007669"/>
    <property type="project" value="InterPro"/>
</dbReference>
<feature type="transmembrane region" description="Helical" evidence="13">
    <location>
        <begin position="66"/>
        <end position="87"/>
    </location>
</feature>
<evidence type="ECO:0000256" key="6">
    <source>
        <dbReference type="ARBA" id="ARBA00022692"/>
    </source>
</evidence>
<keyword evidence="8" id="KW-0249">Electron transport</keyword>
<dbReference type="AlphaFoldDB" id="A0A844SYT1"/>
<dbReference type="GO" id="GO:0005886">
    <property type="term" value="C:plasma membrane"/>
    <property type="evidence" value="ECO:0007669"/>
    <property type="project" value="UniProtKB-SubCell"/>
</dbReference>
<dbReference type="InterPro" id="IPR011577">
    <property type="entry name" value="Cyt_b561_bac/Ni-Hgenase"/>
</dbReference>
<dbReference type="GO" id="GO:0046872">
    <property type="term" value="F:metal ion binding"/>
    <property type="evidence" value="ECO:0007669"/>
    <property type="project" value="UniProtKB-KW"/>
</dbReference>
<dbReference type="EMBL" id="WQNF01000014">
    <property type="protein sequence ID" value="MVT67570.1"/>
    <property type="molecule type" value="Genomic_DNA"/>
</dbReference>
<dbReference type="GO" id="GO:0020037">
    <property type="term" value="F:heme binding"/>
    <property type="evidence" value="ECO:0007669"/>
    <property type="project" value="TreeGrafter"/>
</dbReference>
<comment type="similarity">
    <text evidence="12">Belongs to the cytochrome b561 family.</text>
</comment>
<evidence type="ECO:0000313" key="16">
    <source>
        <dbReference type="Proteomes" id="UP000436468"/>
    </source>
</evidence>
<feature type="transmembrane region" description="Helical" evidence="13">
    <location>
        <begin position="157"/>
        <end position="178"/>
    </location>
</feature>
<sequence length="198" mass="22179">MGFRGKIRLIGSGLSRDVTDTSGSQPEVYDRTTITLHWATAILVAIQFLIGRTTNLLQRGPLRVDIWSVHVLFGFAFASVVIFGMFWRATRGRRLPPINRGVLHVTAVAMHRLIDLLLVIMVALGIANVFAHGFPLFNILHFPKFGGDEFMRSVNAWHGLIANIIVVVALLHSAAALFHRHVIKDGVLRRMWPTLTER</sequence>
<evidence type="ECO:0000256" key="5">
    <source>
        <dbReference type="ARBA" id="ARBA00022617"/>
    </source>
</evidence>
<dbReference type="GO" id="GO:0009055">
    <property type="term" value="F:electron transfer activity"/>
    <property type="evidence" value="ECO:0007669"/>
    <property type="project" value="InterPro"/>
</dbReference>
<keyword evidence="16" id="KW-1185">Reference proteome</keyword>
<dbReference type="PANTHER" id="PTHR30529">
    <property type="entry name" value="CYTOCHROME B561"/>
    <property type="match status" value="1"/>
</dbReference>
<dbReference type="SUPFAM" id="SSF81342">
    <property type="entry name" value="Transmembrane di-heme cytochromes"/>
    <property type="match status" value="1"/>
</dbReference>
<comment type="subcellular location">
    <subcellularLocation>
        <location evidence="2">Cell membrane</location>
        <topology evidence="2">Multi-pass membrane protein</topology>
    </subcellularLocation>
</comment>
<evidence type="ECO:0000313" key="15">
    <source>
        <dbReference type="EMBL" id="MVT67570.1"/>
    </source>
</evidence>
<evidence type="ECO:0000256" key="11">
    <source>
        <dbReference type="ARBA" id="ARBA00023136"/>
    </source>
</evidence>
<evidence type="ECO:0000256" key="4">
    <source>
        <dbReference type="ARBA" id="ARBA00022475"/>
    </source>
</evidence>
<keyword evidence="7" id="KW-0479">Metal-binding</keyword>
<dbReference type="Proteomes" id="UP000436468">
    <property type="component" value="Unassembled WGS sequence"/>
</dbReference>
<comment type="caution">
    <text evidence="15">The sequence shown here is derived from an EMBL/GenBank/DDBJ whole genome shotgun (WGS) entry which is preliminary data.</text>
</comment>
<accession>A0A844SYT1</accession>
<keyword evidence="6 13" id="KW-0812">Transmembrane</keyword>
<keyword evidence="3" id="KW-0813">Transport</keyword>
<feature type="transmembrane region" description="Helical" evidence="13">
    <location>
        <begin position="34"/>
        <end position="54"/>
    </location>
</feature>
<keyword evidence="5" id="KW-0349">Heme</keyword>
<organism evidence="15 16">
    <name type="scientific">Bradyrhizobium pachyrhizi</name>
    <dbReference type="NCBI Taxonomy" id="280333"/>
    <lineage>
        <taxon>Bacteria</taxon>
        <taxon>Pseudomonadati</taxon>
        <taxon>Pseudomonadota</taxon>
        <taxon>Alphaproteobacteria</taxon>
        <taxon>Hyphomicrobiales</taxon>
        <taxon>Nitrobacteraceae</taxon>
        <taxon>Bradyrhizobium</taxon>
    </lineage>
</organism>
<evidence type="ECO:0000256" key="2">
    <source>
        <dbReference type="ARBA" id="ARBA00004651"/>
    </source>
</evidence>
<gene>
    <name evidence="15" type="ORF">GPL21_20945</name>
</gene>
<keyword evidence="10" id="KW-0408">Iron</keyword>
<evidence type="ECO:0000259" key="14">
    <source>
        <dbReference type="Pfam" id="PF01292"/>
    </source>
</evidence>
<dbReference type="PANTHER" id="PTHR30529:SF1">
    <property type="entry name" value="CYTOCHROME B561 HOMOLOG 2"/>
    <property type="match status" value="1"/>
</dbReference>
<evidence type="ECO:0000256" key="3">
    <source>
        <dbReference type="ARBA" id="ARBA00022448"/>
    </source>
</evidence>
<reference evidence="15 16" key="1">
    <citation type="submission" date="2019-12" db="EMBL/GenBank/DDBJ databases">
        <title>Draft genome sequences Bradyrhizobium cajani AMBPC1010, Bradyrhizobium pachyrhizi AMBPC1040 and Bradyrhizobium yuanmingense ALSPC3051, three plant growth promoting strains isolated from nodules of Cajanus cajan L. in Dominican Republic.</title>
        <authorList>
            <person name="Flores-Felix J.D."/>
            <person name="Araujo J."/>
            <person name="Diaz-Alcantara C."/>
            <person name="Gonzalez-Andres F."/>
            <person name="Velazquez E."/>
        </authorList>
    </citation>
    <scope>NUCLEOTIDE SEQUENCE [LARGE SCALE GENOMIC DNA]</scope>
    <source>
        <strain evidence="15 16">1040</strain>
    </source>
</reference>
<comment type="cofactor">
    <cofactor evidence="1">
        <name>heme b</name>
        <dbReference type="ChEBI" id="CHEBI:60344"/>
    </cofactor>
</comment>
<evidence type="ECO:0000256" key="7">
    <source>
        <dbReference type="ARBA" id="ARBA00022723"/>
    </source>
</evidence>
<evidence type="ECO:0000256" key="12">
    <source>
        <dbReference type="ARBA" id="ARBA00037975"/>
    </source>
</evidence>
<protein>
    <submittedName>
        <fullName evidence="15">Cytochrome b</fullName>
    </submittedName>
</protein>
<evidence type="ECO:0000256" key="9">
    <source>
        <dbReference type="ARBA" id="ARBA00022989"/>
    </source>
</evidence>
<proteinExistence type="inferred from homology"/>
<evidence type="ECO:0000256" key="1">
    <source>
        <dbReference type="ARBA" id="ARBA00001970"/>
    </source>
</evidence>
<name>A0A844SYT1_9BRAD</name>